<evidence type="ECO:0000256" key="10">
    <source>
        <dbReference type="ARBA" id="ARBA00023004"/>
    </source>
</evidence>
<dbReference type="Gene3D" id="3.20.20.70">
    <property type="entry name" value="Aldolase class I"/>
    <property type="match status" value="1"/>
</dbReference>
<keyword evidence="11 14" id="KW-0411">Iron-sulfur</keyword>
<dbReference type="GO" id="GO:0051539">
    <property type="term" value="F:4 iron, 4 sulfur cluster binding"/>
    <property type="evidence" value="ECO:0007669"/>
    <property type="project" value="UniProtKB-KW"/>
</dbReference>
<dbReference type="Proteomes" id="UP000442533">
    <property type="component" value="Unassembled WGS sequence"/>
</dbReference>
<dbReference type="InterPro" id="IPR034505">
    <property type="entry name" value="Coproporphyrinogen-III_oxidase"/>
</dbReference>
<dbReference type="OrthoDB" id="9808022at2"/>
<feature type="binding site" evidence="15">
    <location>
        <position position="242"/>
    </location>
    <ligand>
        <name>S-adenosyl-L-methionine</name>
        <dbReference type="ChEBI" id="CHEBI:59789"/>
        <label>2</label>
    </ligand>
</feature>
<evidence type="ECO:0000256" key="9">
    <source>
        <dbReference type="ARBA" id="ARBA00023002"/>
    </source>
</evidence>
<evidence type="ECO:0000256" key="2">
    <source>
        <dbReference type="ARBA" id="ARBA00004785"/>
    </source>
</evidence>
<feature type="binding site" evidence="15">
    <location>
        <position position="111"/>
    </location>
    <ligand>
        <name>S-adenosyl-L-methionine</name>
        <dbReference type="ChEBI" id="CHEBI:59789"/>
        <label>1</label>
    </ligand>
</feature>
<dbReference type="Gene3D" id="1.10.10.920">
    <property type="match status" value="1"/>
</dbReference>
<feature type="binding site" evidence="15">
    <location>
        <begin position="112"/>
        <end position="113"/>
    </location>
    <ligand>
        <name>S-adenosyl-L-methionine</name>
        <dbReference type="ChEBI" id="CHEBI:59789"/>
        <label>2</label>
    </ligand>
</feature>
<evidence type="ECO:0000256" key="12">
    <source>
        <dbReference type="ARBA" id="ARBA00023244"/>
    </source>
</evidence>
<feature type="binding site" evidence="15">
    <location>
        <position position="183"/>
    </location>
    <ligand>
        <name>S-adenosyl-L-methionine</name>
        <dbReference type="ChEBI" id="CHEBI:59789"/>
        <label>2</label>
    </ligand>
</feature>
<dbReference type="GO" id="GO:0046872">
    <property type="term" value="F:metal ion binding"/>
    <property type="evidence" value="ECO:0007669"/>
    <property type="project" value="UniProtKB-KW"/>
</dbReference>
<dbReference type="InterPro" id="IPR006638">
    <property type="entry name" value="Elp3/MiaA/NifB-like_rSAM"/>
</dbReference>
<comment type="similarity">
    <text evidence="3 14">Belongs to the anaerobic coproporphyrinogen-III oxidase family.</text>
</comment>
<reference evidence="18 19" key="1">
    <citation type="submission" date="2019-11" db="EMBL/GenBank/DDBJ databases">
        <authorList>
            <person name="Dong K."/>
        </authorList>
    </citation>
    <scope>NUCLEOTIDE SEQUENCE [LARGE SCALE GENOMIC DNA]</scope>
    <source>
        <strain evidence="18 19">JCM 17370</strain>
    </source>
</reference>
<dbReference type="PANTHER" id="PTHR13932">
    <property type="entry name" value="COPROPORPHYRINIGEN III OXIDASE"/>
    <property type="match status" value="1"/>
</dbReference>
<comment type="catalytic activity">
    <reaction evidence="13 14">
        <text>coproporphyrinogen III + 2 S-adenosyl-L-methionine = protoporphyrinogen IX + 2 5'-deoxyadenosine + 2 L-methionine + 2 CO2</text>
        <dbReference type="Rhea" id="RHEA:15425"/>
        <dbReference type="ChEBI" id="CHEBI:16526"/>
        <dbReference type="ChEBI" id="CHEBI:17319"/>
        <dbReference type="ChEBI" id="CHEBI:57307"/>
        <dbReference type="ChEBI" id="CHEBI:57309"/>
        <dbReference type="ChEBI" id="CHEBI:57844"/>
        <dbReference type="ChEBI" id="CHEBI:59789"/>
        <dbReference type="EC" id="1.3.98.3"/>
    </reaction>
</comment>
<dbReference type="Pfam" id="PF04055">
    <property type="entry name" value="Radical_SAM"/>
    <property type="match status" value="1"/>
</dbReference>
<evidence type="ECO:0000256" key="14">
    <source>
        <dbReference type="PIRNR" id="PIRNR000167"/>
    </source>
</evidence>
<dbReference type="EMBL" id="WMIF01000001">
    <property type="protein sequence ID" value="MTH33230.1"/>
    <property type="molecule type" value="Genomic_DNA"/>
</dbReference>
<dbReference type="SFLD" id="SFLDG01065">
    <property type="entry name" value="anaerobic_coproporphyrinogen-I"/>
    <property type="match status" value="1"/>
</dbReference>
<feature type="binding site" evidence="15">
    <location>
        <position position="144"/>
    </location>
    <ligand>
        <name>S-adenosyl-L-methionine</name>
        <dbReference type="ChEBI" id="CHEBI:59789"/>
        <label>1</label>
    </ligand>
</feature>
<feature type="binding site" evidence="15">
    <location>
        <begin position="66"/>
        <end position="68"/>
    </location>
    <ligand>
        <name>S-adenosyl-L-methionine</name>
        <dbReference type="ChEBI" id="CHEBI:59789"/>
        <label>2</label>
    </ligand>
</feature>
<dbReference type="EC" id="1.3.98.3" evidence="14"/>
<dbReference type="PANTHER" id="PTHR13932:SF6">
    <property type="entry name" value="OXYGEN-INDEPENDENT COPROPORPHYRINOGEN III OXIDASE"/>
    <property type="match status" value="1"/>
</dbReference>
<dbReference type="SFLD" id="SFLDS00029">
    <property type="entry name" value="Radical_SAM"/>
    <property type="match status" value="1"/>
</dbReference>
<feature type="binding site" evidence="15">
    <location>
        <position position="208"/>
    </location>
    <ligand>
        <name>S-adenosyl-L-methionine</name>
        <dbReference type="ChEBI" id="CHEBI:59789"/>
        <label>2</label>
    </ligand>
</feature>
<evidence type="ECO:0000256" key="4">
    <source>
        <dbReference type="ARBA" id="ARBA00011245"/>
    </source>
</evidence>
<evidence type="ECO:0000256" key="3">
    <source>
        <dbReference type="ARBA" id="ARBA00005493"/>
    </source>
</evidence>
<evidence type="ECO:0000256" key="15">
    <source>
        <dbReference type="PIRSR" id="PIRSR000167-1"/>
    </source>
</evidence>
<dbReference type="PIRSF" id="PIRSF000167">
    <property type="entry name" value="HemN"/>
    <property type="match status" value="1"/>
</dbReference>
<keyword evidence="12 14" id="KW-0627">Porphyrin biosynthesis</keyword>
<dbReference type="RefSeq" id="WP_155062786.1">
    <property type="nucleotide sequence ID" value="NZ_WMIF01000001.1"/>
</dbReference>
<evidence type="ECO:0000256" key="6">
    <source>
        <dbReference type="ARBA" id="ARBA00022490"/>
    </source>
</evidence>
<gene>
    <name evidence="18" type="primary">hemN</name>
    <name evidence="18" type="ORF">GL279_01310</name>
</gene>
<evidence type="ECO:0000313" key="19">
    <source>
        <dbReference type="Proteomes" id="UP000442533"/>
    </source>
</evidence>
<dbReference type="SUPFAM" id="SSF102114">
    <property type="entry name" value="Radical SAM enzymes"/>
    <property type="match status" value="1"/>
</dbReference>
<dbReference type="InterPro" id="IPR058240">
    <property type="entry name" value="rSAM_sf"/>
</dbReference>
<evidence type="ECO:0000313" key="18">
    <source>
        <dbReference type="EMBL" id="MTH33230.1"/>
    </source>
</evidence>
<comment type="cofactor">
    <cofactor evidence="14 16">
        <name>[4Fe-4S] cluster</name>
        <dbReference type="ChEBI" id="CHEBI:49883"/>
    </cofactor>
    <text evidence="14 16">Binds 1 [4Fe-4S] cluster. The cluster is coordinated with 3 cysteines and an exchangeable S-adenosyl-L-methionine.</text>
</comment>
<feature type="binding site" evidence="15">
    <location>
        <position position="328"/>
    </location>
    <ligand>
        <name>S-adenosyl-L-methionine</name>
        <dbReference type="ChEBI" id="CHEBI:59789"/>
        <label>1</label>
    </ligand>
</feature>
<sequence>MTQQSQLERLGLFDARVPRYTSYPTAPHFTPAVGTAQFQDWIAAIPAGASISLYLHVPFCRKLCWFCACRTQGTQSDKPVRAYAETLLAEIALLRSALAPGVTLSRLHWGGGTPTLLPADLIRRLADTVLSAFPLAPGAEFSVEIDPNEIDAERMDALAQSGLSRASIGVQDFDPEIQRTIGREQSFELTRRAVDLIRERGIASLNADILYGLPHQDNQRIADSVQKLLALSPDRVALYGYAHVPWMAKRQVMIPTEALPAAPDRLSLFQTARELFLMDGYQEIGIDHFARPGDGLATAQRLGKLRRNFQGYTDDQAPVLIGLGASSISRFPQGYAQNAPATGAHVEAIRAGRFSTRRGHAFSAEDIWRARMIEALMCDFRIDAQEFIRDHGFTAETLAARLAPVAQRFTGMVALDETGLTILPQGQALTRMIARMFDAYDLAASGHSPAI</sequence>
<dbReference type="GO" id="GO:0004109">
    <property type="term" value="F:coproporphyrinogen oxidase activity"/>
    <property type="evidence" value="ECO:0007669"/>
    <property type="project" value="InterPro"/>
</dbReference>
<comment type="pathway">
    <text evidence="2 14">Porphyrin-containing compound metabolism; protoporphyrin-IX biosynthesis; protoporphyrinogen-IX from coproporphyrinogen-III (AdoMet route): step 1/1.</text>
</comment>
<evidence type="ECO:0000256" key="16">
    <source>
        <dbReference type="PIRSR" id="PIRSR000167-2"/>
    </source>
</evidence>
<accession>A0A844H1A2</accession>
<dbReference type="InterPro" id="IPR004558">
    <property type="entry name" value="Coprogen_oxidase_HemN"/>
</dbReference>
<dbReference type="NCBIfam" id="TIGR00538">
    <property type="entry name" value="hemN"/>
    <property type="match status" value="1"/>
</dbReference>
<feature type="binding site" evidence="16">
    <location>
        <position position="64"/>
    </location>
    <ligand>
        <name>[4Fe-4S] cluster</name>
        <dbReference type="ChEBI" id="CHEBI:49883"/>
        <note>4Fe-4S-S-AdoMet</note>
    </ligand>
</feature>
<evidence type="ECO:0000256" key="13">
    <source>
        <dbReference type="ARBA" id="ARBA00048321"/>
    </source>
</evidence>
<dbReference type="GO" id="GO:0005737">
    <property type="term" value="C:cytoplasm"/>
    <property type="evidence" value="ECO:0007669"/>
    <property type="project" value="UniProtKB-SubCell"/>
</dbReference>
<dbReference type="SFLD" id="SFLDG01082">
    <property type="entry name" value="B12-binding_domain_containing"/>
    <property type="match status" value="1"/>
</dbReference>
<comment type="subcellular location">
    <subcellularLocation>
        <location evidence="1 14">Cytoplasm</location>
    </subcellularLocation>
</comment>
<dbReference type="SMART" id="SM00729">
    <property type="entry name" value="Elp3"/>
    <property type="match status" value="1"/>
</dbReference>
<dbReference type="AlphaFoldDB" id="A0A844H1A2"/>
<proteinExistence type="inferred from homology"/>
<evidence type="ECO:0000256" key="7">
    <source>
        <dbReference type="ARBA" id="ARBA00022691"/>
    </source>
</evidence>
<comment type="subunit">
    <text evidence="4">Monomer.</text>
</comment>
<dbReference type="GO" id="GO:0006782">
    <property type="term" value="P:protoporphyrinogen IX biosynthetic process"/>
    <property type="evidence" value="ECO:0007669"/>
    <property type="project" value="UniProtKB-UniPathway"/>
</dbReference>
<dbReference type="CDD" id="cd01335">
    <property type="entry name" value="Radical_SAM"/>
    <property type="match status" value="1"/>
</dbReference>
<name>A0A844H1A2_9RHOB</name>
<keyword evidence="7 14" id="KW-0949">S-adenosyl-L-methionine</keyword>
<keyword evidence="10 14" id="KW-0408">Iron</keyword>
<dbReference type="InterPro" id="IPR007197">
    <property type="entry name" value="rSAM"/>
</dbReference>
<protein>
    <recommendedName>
        <fullName evidence="14">Coproporphyrinogen-III oxidase</fullName>
        <ecNumber evidence="14">1.3.98.3</ecNumber>
    </recommendedName>
</protein>
<feature type="binding site" evidence="16">
    <location>
        <position position="67"/>
    </location>
    <ligand>
        <name>[4Fe-4S] cluster</name>
        <dbReference type="ChEBI" id="CHEBI:49883"/>
        <note>4Fe-4S-S-AdoMet</note>
    </ligand>
</feature>
<dbReference type="PROSITE" id="PS51918">
    <property type="entry name" value="RADICAL_SAM"/>
    <property type="match status" value="1"/>
</dbReference>
<evidence type="ECO:0000256" key="1">
    <source>
        <dbReference type="ARBA" id="ARBA00004496"/>
    </source>
</evidence>
<keyword evidence="6 14" id="KW-0963">Cytoplasm</keyword>
<keyword evidence="5 14" id="KW-0004">4Fe-4S</keyword>
<feature type="binding site" evidence="15">
    <location>
        <position position="54"/>
    </location>
    <ligand>
        <name>S-adenosyl-L-methionine</name>
        <dbReference type="ChEBI" id="CHEBI:59789"/>
        <label>1</label>
    </ligand>
</feature>
<comment type="caution">
    <text evidence="18">The sequence shown here is derived from an EMBL/GenBank/DDBJ whole genome shotgun (WGS) entry which is preliminary data.</text>
</comment>
<dbReference type="GO" id="GO:0051989">
    <property type="term" value="F:coproporphyrinogen dehydrogenase activity"/>
    <property type="evidence" value="ECO:0007669"/>
    <property type="project" value="UniProtKB-EC"/>
</dbReference>
<keyword evidence="9 14" id="KW-0560">Oxidoreductase</keyword>
<evidence type="ECO:0000256" key="11">
    <source>
        <dbReference type="ARBA" id="ARBA00023014"/>
    </source>
</evidence>
<keyword evidence="8 14" id="KW-0479">Metal-binding</keyword>
<feature type="binding site" evidence="15">
    <location>
        <position position="171"/>
    </location>
    <ligand>
        <name>S-adenosyl-L-methionine</name>
        <dbReference type="ChEBI" id="CHEBI:59789"/>
        <label>2</label>
    </ligand>
</feature>
<evidence type="ECO:0000256" key="8">
    <source>
        <dbReference type="ARBA" id="ARBA00022723"/>
    </source>
</evidence>
<feature type="binding site" evidence="16">
    <location>
        <position position="60"/>
    </location>
    <ligand>
        <name>[4Fe-4S] cluster</name>
        <dbReference type="ChEBI" id="CHEBI:49883"/>
        <note>4Fe-4S-S-AdoMet</note>
    </ligand>
</feature>
<feature type="domain" description="Radical SAM core" evidence="17">
    <location>
        <begin position="45"/>
        <end position="287"/>
    </location>
</feature>
<dbReference type="InterPro" id="IPR013785">
    <property type="entry name" value="Aldolase_TIM"/>
</dbReference>
<organism evidence="18 19">
    <name type="scientific">Paracoccus limosus</name>
    <dbReference type="NCBI Taxonomy" id="913252"/>
    <lineage>
        <taxon>Bacteria</taxon>
        <taxon>Pseudomonadati</taxon>
        <taxon>Pseudomonadota</taxon>
        <taxon>Alphaproteobacteria</taxon>
        <taxon>Rhodobacterales</taxon>
        <taxon>Paracoccaceae</taxon>
        <taxon>Paracoccus</taxon>
    </lineage>
</organism>
<evidence type="ECO:0000256" key="5">
    <source>
        <dbReference type="ARBA" id="ARBA00022485"/>
    </source>
</evidence>
<evidence type="ECO:0000259" key="17">
    <source>
        <dbReference type="PROSITE" id="PS51918"/>
    </source>
</evidence>
<keyword evidence="19" id="KW-1185">Reference proteome</keyword>
<dbReference type="UniPathway" id="UPA00251">
    <property type="reaction ID" value="UER00323"/>
</dbReference>